<evidence type="ECO:0000313" key="8">
    <source>
        <dbReference type="EMBL" id="QEX22949.1"/>
    </source>
</evidence>
<dbReference type="Pfam" id="PF16901">
    <property type="entry name" value="DAO_C"/>
    <property type="match status" value="1"/>
</dbReference>
<dbReference type="InterPro" id="IPR006076">
    <property type="entry name" value="FAD-dep_OxRdtase"/>
</dbReference>
<comment type="similarity">
    <text evidence="2">Belongs to the FAD-dependent glycerol-3-phosphate dehydrogenase family.</text>
</comment>
<dbReference type="InterPro" id="IPR036188">
    <property type="entry name" value="FAD/NAD-bd_sf"/>
</dbReference>
<dbReference type="PANTHER" id="PTHR11985:SF15">
    <property type="entry name" value="GLYCEROL-3-PHOSPHATE DEHYDROGENASE, MITOCHONDRIAL"/>
    <property type="match status" value="1"/>
</dbReference>
<dbReference type="Gene3D" id="3.30.9.10">
    <property type="entry name" value="D-Amino Acid Oxidase, subunit A, domain 2"/>
    <property type="match status" value="1"/>
</dbReference>
<protein>
    <submittedName>
        <fullName evidence="8">Glycerol-3-phosphate dehydrogenase</fullName>
    </submittedName>
</protein>
<evidence type="ECO:0000259" key="6">
    <source>
        <dbReference type="Pfam" id="PF01266"/>
    </source>
</evidence>
<evidence type="ECO:0000259" key="7">
    <source>
        <dbReference type="Pfam" id="PF16901"/>
    </source>
</evidence>
<dbReference type="PROSITE" id="PS51257">
    <property type="entry name" value="PROKAR_LIPOPROTEIN"/>
    <property type="match status" value="1"/>
</dbReference>
<feature type="domain" description="Alpha-glycerophosphate oxidase C-terminal" evidence="7">
    <location>
        <begin position="396"/>
        <end position="491"/>
    </location>
</feature>
<dbReference type="Gene3D" id="3.50.50.60">
    <property type="entry name" value="FAD/NAD(P)-binding domain"/>
    <property type="match status" value="1"/>
</dbReference>
<organism evidence="8 9">
    <name type="scientific">Hypericibacter adhaerens</name>
    <dbReference type="NCBI Taxonomy" id="2602016"/>
    <lineage>
        <taxon>Bacteria</taxon>
        <taxon>Pseudomonadati</taxon>
        <taxon>Pseudomonadota</taxon>
        <taxon>Alphaproteobacteria</taxon>
        <taxon>Rhodospirillales</taxon>
        <taxon>Dongiaceae</taxon>
        <taxon>Hypericibacter</taxon>
    </lineage>
</organism>
<dbReference type="InterPro" id="IPR000447">
    <property type="entry name" value="G3P_DH_FAD-dep"/>
</dbReference>
<dbReference type="Gene3D" id="6.10.250.1890">
    <property type="match status" value="1"/>
</dbReference>
<evidence type="ECO:0000256" key="2">
    <source>
        <dbReference type="ARBA" id="ARBA00007330"/>
    </source>
</evidence>
<dbReference type="EMBL" id="CP042582">
    <property type="protein sequence ID" value="QEX22949.1"/>
    <property type="molecule type" value="Genomic_DNA"/>
</dbReference>
<feature type="domain" description="FAD dependent oxidoreductase" evidence="6">
    <location>
        <begin position="10"/>
        <end position="332"/>
    </location>
</feature>
<dbReference type="PRINTS" id="PR01001">
    <property type="entry name" value="FADG3PDH"/>
</dbReference>
<reference evidence="8 9" key="1">
    <citation type="submission" date="2019-08" db="EMBL/GenBank/DDBJ databases">
        <title>Hyperibacter terrae gen. nov., sp. nov. and Hyperibacter viscosus sp. nov., two new members in the family Rhodospirillaceae isolated from the rhizosphere of Hypericum perforatum.</title>
        <authorList>
            <person name="Noviana Z."/>
        </authorList>
    </citation>
    <scope>NUCLEOTIDE SEQUENCE [LARGE SCALE GENOMIC DNA]</scope>
    <source>
        <strain evidence="8 9">R5959</strain>
    </source>
</reference>
<proteinExistence type="inferred from homology"/>
<sequence>MSPPPSKLYDLFVIGGGINGAAIACDAAGRGLAVALAEERDFAEGTSSRSSKLIHGGLRYLETYDFRLVRHALLEREILMAKAPHLVWPIRLVLPHVPSLRPRWLIRLGLIFYDFLARRRRLPRSQAIDLRRHPFGQALKTSLTHAFAYSDCRGDDARLVIANVQGAAAHGADILARHRFVGAQRHPDRWRIELENKLTGRRSEIGAKLLVNAAGPWVIAVGGTVEGVATARRLRMVRGGHIVVPRQWEGEHGYFIQTRDNRTMELFPYEGDFTSIGTTDEPWEEAPEKVTVSDKEIDYMLEEANQYLRKPVSRADIVWRYAGVRPLFEVGSGRDGDLSTLTRDYAFEIDGGEGRAPALTVFGGKLTTHRRLAEHAMAELARFFPSMRDGRSRTESLPGGDFGPGGMEGHTAALQHDVAWLPEKQLRRYVKLYGTKARALLGPARSLADLGRLFGADLYQCEVDYLMDREWALAAEDIVWRRTKLGLRMTPAEIEALGIYMASRPPAWSQGGYS</sequence>
<evidence type="ECO:0000256" key="5">
    <source>
        <dbReference type="ARBA" id="ARBA00023002"/>
    </source>
</evidence>
<gene>
    <name evidence="8" type="ORF">FRZ61_28830</name>
</gene>
<evidence type="ECO:0000256" key="3">
    <source>
        <dbReference type="ARBA" id="ARBA00022630"/>
    </source>
</evidence>
<dbReference type="NCBIfam" id="NF009906">
    <property type="entry name" value="PRK13369.1"/>
    <property type="match status" value="1"/>
</dbReference>
<evidence type="ECO:0000313" key="9">
    <source>
        <dbReference type="Proteomes" id="UP000325797"/>
    </source>
</evidence>
<dbReference type="InterPro" id="IPR031656">
    <property type="entry name" value="DAO_C"/>
</dbReference>
<dbReference type="GO" id="GO:0004368">
    <property type="term" value="F:glycerol-3-phosphate dehydrogenase (quinone) activity"/>
    <property type="evidence" value="ECO:0007669"/>
    <property type="project" value="InterPro"/>
</dbReference>
<dbReference type="InterPro" id="IPR038299">
    <property type="entry name" value="DAO_C_sf"/>
</dbReference>
<accession>A0A5J6MZG8</accession>
<dbReference type="AlphaFoldDB" id="A0A5J6MZG8"/>
<dbReference type="Proteomes" id="UP000325797">
    <property type="component" value="Chromosome"/>
</dbReference>
<keyword evidence="3" id="KW-0285">Flavoprotein</keyword>
<dbReference type="PANTHER" id="PTHR11985">
    <property type="entry name" value="GLYCEROL-3-PHOSPHATE DEHYDROGENASE"/>
    <property type="match status" value="1"/>
</dbReference>
<dbReference type="KEGG" id="hadh:FRZ61_28830"/>
<dbReference type="RefSeq" id="WP_151118386.1">
    <property type="nucleotide sequence ID" value="NZ_CP042582.1"/>
</dbReference>
<dbReference type="GO" id="GO:0046168">
    <property type="term" value="P:glycerol-3-phosphate catabolic process"/>
    <property type="evidence" value="ECO:0007669"/>
    <property type="project" value="TreeGrafter"/>
</dbReference>
<dbReference type="Pfam" id="PF01266">
    <property type="entry name" value="DAO"/>
    <property type="match status" value="1"/>
</dbReference>
<evidence type="ECO:0000256" key="4">
    <source>
        <dbReference type="ARBA" id="ARBA00022827"/>
    </source>
</evidence>
<evidence type="ECO:0000256" key="1">
    <source>
        <dbReference type="ARBA" id="ARBA00001974"/>
    </source>
</evidence>
<keyword evidence="9" id="KW-1185">Reference proteome</keyword>
<dbReference type="Gene3D" id="1.10.8.870">
    <property type="entry name" value="Alpha-glycerophosphate oxidase, cap domain"/>
    <property type="match status" value="1"/>
</dbReference>
<comment type="cofactor">
    <cofactor evidence="1">
        <name>FAD</name>
        <dbReference type="ChEBI" id="CHEBI:57692"/>
    </cofactor>
</comment>
<name>A0A5J6MZG8_9PROT</name>
<dbReference type="NCBIfam" id="NF008899">
    <property type="entry name" value="PRK12266.1"/>
    <property type="match status" value="1"/>
</dbReference>
<dbReference type="SUPFAM" id="SSF54373">
    <property type="entry name" value="FAD-linked reductases, C-terminal domain"/>
    <property type="match status" value="1"/>
</dbReference>
<dbReference type="OrthoDB" id="9766796at2"/>
<dbReference type="SUPFAM" id="SSF51905">
    <property type="entry name" value="FAD/NAD(P)-binding domain"/>
    <property type="match status" value="1"/>
</dbReference>
<keyword evidence="4" id="KW-0274">FAD</keyword>
<keyword evidence="5" id="KW-0560">Oxidoreductase</keyword>